<gene>
    <name evidence="1" type="ORF">LCGC14_2738120</name>
</gene>
<sequence length="104" mass="12050">MKCPFDLPAKREFTHVNEAGVKYKVVIGERAIASYLTKDEADYIVQAINSYKKHEKLVGALKNANVWLGGKMEEPKYPTIWLKKYTRRHNECVEIIEQALKEKP</sequence>
<name>A0A0F9BWY7_9ZZZZ</name>
<reference evidence="1" key="1">
    <citation type="journal article" date="2015" name="Nature">
        <title>Complex archaea that bridge the gap between prokaryotes and eukaryotes.</title>
        <authorList>
            <person name="Spang A."/>
            <person name="Saw J.H."/>
            <person name="Jorgensen S.L."/>
            <person name="Zaremba-Niedzwiedzka K."/>
            <person name="Martijn J."/>
            <person name="Lind A.E."/>
            <person name="van Eijk R."/>
            <person name="Schleper C."/>
            <person name="Guy L."/>
            <person name="Ettema T.J."/>
        </authorList>
    </citation>
    <scope>NUCLEOTIDE SEQUENCE</scope>
</reference>
<dbReference type="AlphaFoldDB" id="A0A0F9BWY7"/>
<dbReference type="EMBL" id="LAZR01049737">
    <property type="protein sequence ID" value="KKK88941.1"/>
    <property type="molecule type" value="Genomic_DNA"/>
</dbReference>
<organism evidence="1">
    <name type="scientific">marine sediment metagenome</name>
    <dbReference type="NCBI Taxonomy" id="412755"/>
    <lineage>
        <taxon>unclassified sequences</taxon>
        <taxon>metagenomes</taxon>
        <taxon>ecological metagenomes</taxon>
    </lineage>
</organism>
<evidence type="ECO:0000313" key="1">
    <source>
        <dbReference type="EMBL" id="KKK88941.1"/>
    </source>
</evidence>
<comment type="caution">
    <text evidence="1">The sequence shown here is derived from an EMBL/GenBank/DDBJ whole genome shotgun (WGS) entry which is preliminary data.</text>
</comment>
<protein>
    <submittedName>
        <fullName evidence="1">Uncharacterized protein</fullName>
    </submittedName>
</protein>
<proteinExistence type="predicted"/>
<accession>A0A0F9BWY7</accession>